<organism evidence="3 4">
    <name type="scientific">Floridaenema aerugineum BLCC-F46</name>
    <dbReference type="NCBI Taxonomy" id="3153654"/>
    <lineage>
        <taxon>Bacteria</taxon>
        <taxon>Bacillati</taxon>
        <taxon>Cyanobacteriota</taxon>
        <taxon>Cyanophyceae</taxon>
        <taxon>Oscillatoriophycideae</taxon>
        <taxon>Aerosakkonematales</taxon>
        <taxon>Aerosakkonemataceae</taxon>
        <taxon>Floridanema</taxon>
        <taxon>Floridanema aerugineum</taxon>
    </lineage>
</organism>
<gene>
    <name evidence="3" type="ORF">ACE1CC_09030</name>
</gene>
<name>A0ABV4X2L9_9CYAN</name>
<evidence type="ECO:0000259" key="2">
    <source>
        <dbReference type="SMART" id="SM00421"/>
    </source>
</evidence>
<dbReference type="SUPFAM" id="SSF52540">
    <property type="entry name" value="P-loop containing nucleoside triphosphate hydrolases"/>
    <property type="match status" value="1"/>
</dbReference>
<dbReference type="SUPFAM" id="SSF46894">
    <property type="entry name" value="C-terminal effector domain of the bipartite response regulators"/>
    <property type="match status" value="1"/>
</dbReference>
<dbReference type="InterPro" id="IPR002182">
    <property type="entry name" value="NB-ARC"/>
</dbReference>
<dbReference type="InterPro" id="IPR027417">
    <property type="entry name" value="P-loop_NTPase"/>
</dbReference>
<protein>
    <submittedName>
        <fullName evidence="3">NB-ARC domain-containing protein</fullName>
    </submittedName>
</protein>
<dbReference type="InterPro" id="IPR036388">
    <property type="entry name" value="WH-like_DNA-bd_sf"/>
</dbReference>
<dbReference type="Pfam" id="PF00931">
    <property type="entry name" value="NB-ARC"/>
    <property type="match status" value="1"/>
</dbReference>
<feature type="domain" description="HTH luxR-type" evidence="2">
    <location>
        <begin position="13"/>
        <end position="69"/>
    </location>
</feature>
<accession>A0ABV4X2L9</accession>
<dbReference type="SMART" id="SM00421">
    <property type="entry name" value="HTH_LUXR"/>
    <property type="match status" value="1"/>
</dbReference>
<dbReference type="Gene3D" id="3.40.50.300">
    <property type="entry name" value="P-loop containing nucleotide triphosphate hydrolases"/>
    <property type="match status" value="1"/>
</dbReference>
<dbReference type="InterPro" id="IPR000792">
    <property type="entry name" value="Tscrpt_reg_LuxR_C"/>
</dbReference>
<dbReference type="Gene3D" id="1.10.10.10">
    <property type="entry name" value="Winged helix-like DNA-binding domain superfamily/Winged helix DNA-binding domain"/>
    <property type="match status" value="1"/>
</dbReference>
<dbReference type="PRINTS" id="PR00364">
    <property type="entry name" value="DISEASERSIST"/>
</dbReference>
<evidence type="ECO:0000313" key="3">
    <source>
        <dbReference type="EMBL" id="MFB2877021.1"/>
    </source>
</evidence>
<reference evidence="3 4" key="1">
    <citation type="submission" date="2024-09" db="EMBL/GenBank/DDBJ databases">
        <title>Floridaenema gen nov. (Aerosakkonemataceae, Aerosakkonematales ord. nov., Cyanobacteria) from benthic tropical and subtropical fresh waters, with the description of four new species.</title>
        <authorList>
            <person name="Moretto J.A."/>
            <person name="Berthold D.E."/>
            <person name="Lefler F.W."/>
            <person name="Huang I.-S."/>
            <person name="Laughinghouse H. IV."/>
        </authorList>
    </citation>
    <scope>NUCLEOTIDE SEQUENCE [LARGE SCALE GENOMIC DNA]</scope>
    <source>
        <strain evidence="3 4">BLCC-F46</strain>
    </source>
</reference>
<dbReference type="RefSeq" id="WP_413270132.1">
    <property type="nucleotide sequence ID" value="NZ_JBHFNQ010000066.1"/>
</dbReference>
<comment type="caution">
    <text evidence="3">The sequence shown here is derived from an EMBL/GenBank/DDBJ whole genome shotgun (WGS) entry which is preliminary data.</text>
</comment>
<dbReference type="InterPro" id="IPR016032">
    <property type="entry name" value="Sig_transdc_resp-reg_C-effctor"/>
</dbReference>
<keyword evidence="1" id="KW-0175">Coiled coil</keyword>
<evidence type="ECO:0000313" key="4">
    <source>
        <dbReference type="Proteomes" id="UP001576774"/>
    </source>
</evidence>
<dbReference type="Proteomes" id="UP001576774">
    <property type="component" value="Unassembled WGS sequence"/>
</dbReference>
<feature type="coiled-coil region" evidence="1">
    <location>
        <begin position="356"/>
        <end position="383"/>
    </location>
</feature>
<sequence length="539" mass="61145">MIPQEFLRTVATEHGVSNTELTVLSMALDGKSILAIATQLEITPEAVRKRLGEVYKKFRIGGAGPGKLAKLQQILISLYQKGSIQVNLSKTIQEDNAEILTQPCQDWGEAPDVSIFYGREEELTKLEQWIVSDTANATLRDRCRLVALLGMVGIGKTALSVKLGQKLQEHFDYVIWRSLRHPLLLEDLLGDILPILSPKRNLELGNSEDRISQILEICKTSRCLIILDNLETILRSGDFAGHYEEKYKEYSELLRRIGEEPHQSCLIVTSVEKPREVAFQEGESLPVRSWQVAGLNEADAGEILKAKGLSDSTKWGMLIKLYRGNPLALKIVSTTIQEVFCGSVVQFLKQRPTLVLRDMRNLIEEEFERLSELEKEITNWLAISDHPVSLKELQTNMWISESELKLFEALESLGRRSLIEKSIAGFTLPPVVMEYVKNLLVEQSAEEIIQAMKTGDFKRMEIIKHYCWTLEEEDKTQKEGESLSMMQQILEVLRKIIRNPRSLREQLNNVLSEISKNSPLEIGYATDNLEAIIKELSSN</sequence>
<proteinExistence type="predicted"/>
<evidence type="ECO:0000256" key="1">
    <source>
        <dbReference type="SAM" id="Coils"/>
    </source>
</evidence>
<keyword evidence="4" id="KW-1185">Reference proteome</keyword>
<dbReference type="EMBL" id="JBHFNQ010000066">
    <property type="protein sequence ID" value="MFB2877021.1"/>
    <property type="molecule type" value="Genomic_DNA"/>
</dbReference>